<keyword evidence="1" id="KW-0732">Signal</keyword>
<keyword evidence="3" id="KW-1185">Reference proteome</keyword>
<dbReference type="EMBL" id="KV875099">
    <property type="protein sequence ID" value="OIW27886.1"/>
    <property type="molecule type" value="Genomic_DNA"/>
</dbReference>
<evidence type="ECO:0000313" key="3">
    <source>
        <dbReference type="Proteomes" id="UP000182658"/>
    </source>
</evidence>
<proteinExistence type="predicted"/>
<evidence type="ECO:0000256" key="1">
    <source>
        <dbReference type="SAM" id="SignalP"/>
    </source>
</evidence>
<feature type="chain" id="PRO_5012814591" evidence="1">
    <location>
        <begin position="22"/>
        <end position="173"/>
    </location>
</feature>
<dbReference type="AlphaFoldDB" id="A0A1J7IK86"/>
<feature type="signal peptide" evidence="1">
    <location>
        <begin position="1"/>
        <end position="21"/>
    </location>
</feature>
<organism evidence="2 3">
    <name type="scientific">Coniochaeta ligniaria NRRL 30616</name>
    <dbReference type="NCBI Taxonomy" id="1408157"/>
    <lineage>
        <taxon>Eukaryota</taxon>
        <taxon>Fungi</taxon>
        <taxon>Dikarya</taxon>
        <taxon>Ascomycota</taxon>
        <taxon>Pezizomycotina</taxon>
        <taxon>Sordariomycetes</taxon>
        <taxon>Sordariomycetidae</taxon>
        <taxon>Coniochaetales</taxon>
        <taxon>Coniochaetaceae</taxon>
        <taxon>Coniochaeta</taxon>
    </lineage>
</organism>
<protein>
    <submittedName>
        <fullName evidence="2">Uncharacterized protein</fullName>
    </submittedName>
</protein>
<dbReference type="Proteomes" id="UP000182658">
    <property type="component" value="Unassembled WGS sequence"/>
</dbReference>
<dbReference type="InParanoid" id="A0A1J7IK86"/>
<gene>
    <name evidence="2" type="ORF">CONLIGDRAFT_453527</name>
</gene>
<name>A0A1J7IK86_9PEZI</name>
<evidence type="ECO:0000313" key="2">
    <source>
        <dbReference type="EMBL" id="OIW27886.1"/>
    </source>
</evidence>
<sequence length="173" mass="19024">MRYTLLADVLSLLLLARCGSSTNPPGVLPHGVLQPMEASNTQATETDVPTVPEKRSDADVHEYLVGTTRDVWNAAQVNATAQFLQSLTSSRPKEYWRSDGQFLFYRVNMTLDQSVQAERNSAIAVVEYNTKLVEAGVLPVGATSSKGRRDVHYSTQELVVPELAAISQPRYVS</sequence>
<reference evidence="2 3" key="1">
    <citation type="submission" date="2016-10" db="EMBL/GenBank/DDBJ databases">
        <title>Draft genome sequence of Coniochaeta ligniaria NRRL30616, a lignocellulolytic fungus for bioabatement of inhibitors in plant biomass hydrolysates.</title>
        <authorList>
            <consortium name="DOE Joint Genome Institute"/>
            <person name="Jimenez D.J."/>
            <person name="Hector R.E."/>
            <person name="Riley R."/>
            <person name="Sun H."/>
            <person name="Grigoriev I.V."/>
            <person name="Van Elsas J.D."/>
            <person name="Nichols N.N."/>
        </authorList>
    </citation>
    <scope>NUCLEOTIDE SEQUENCE [LARGE SCALE GENOMIC DNA]</scope>
    <source>
        <strain evidence="2 3">NRRL 30616</strain>
    </source>
</reference>
<accession>A0A1J7IK86</accession>